<dbReference type="AlphaFoldDB" id="A0A317SX16"/>
<dbReference type="GO" id="GO:0051082">
    <property type="term" value="F:unfolded protein binding"/>
    <property type="evidence" value="ECO:0007669"/>
    <property type="project" value="TreeGrafter"/>
</dbReference>
<sequence>PWGLNEWTEQDDTVRGGSSTSTLFIPPGGVRAAFSGNLDTKTLGGTGFASQRTTGECIWDLSEYQGIELFVKPGSIKTYSFNIKDLLPDTYIVNGTVRENSTLEYEATFTPSGDPSSDGERIVLPFGKFEATYRGRPQNGTKLNLSNIRRFSLMVRSFFGSQEGEFRLVIISISAVK</sequence>
<feature type="non-terminal residue" evidence="4">
    <location>
        <position position="1"/>
    </location>
</feature>
<dbReference type="GO" id="GO:0010257">
    <property type="term" value="P:NADH dehydrogenase complex assembly"/>
    <property type="evidence" value="ECO:0007669"/>
    <property type="project" value="TreeGrafter"/>
</dbReference>
<feature type="domain" description="NADH:ubiquinone oxidoreductase intermediate-associated protein 30" evidence="3">
    <location>
        <begin position="4"/>
        <end position="170"/>
    </location>
</feature>
<dbReference type="PANTHER" id="PTHR13194">
    <property type="entry name" value="COMPLEX I INTERMEDIATE-ASSOCIATED PROTEIN 30"/>
    <property type="match status" value="1"/>
</dbReference>
<comment type="caution">
    <text evidence="4">The sequence shown here is derived from an EMBL/GenBank/DDBJ whole genome shotgun (WGS) entry which is preliminary data.</text>
</comment>
<dbReference type="SUPFAM" id="SSF49785">
    <property type="entry name" value="Galactose-binding domain-like"/>
    <property type="match status" value="1"/>
</dbReference>
<reference evidence="4 5" key="1">
    <citation type="submission" date="2018-03" db="EMBL/GenBank/DDBJ databases">
        <title>Genomes of Pezizomycetes fungi and the evolution of truffles.</title>
        <authorList>
            <person name="Murat C."/>
            <person name="Payen T."/>
            <person name="Noel B."/>
            <person name="Kuo A."/>
            <person name="Martin F.M."/>
        </authorList>
    </citation>
    <scope>NUCLEOTIDE SEQUENCE [LARGE SCALE GENOMIC DNA]</scope>
    <source>
        <strain evidence="4">091103-1</strain>
    </source>
</reference>
<evidence type="ECO:0000313" key="4">
    <source>
        <dbReference type="EMBL" id="PWW78902.1"/>
    </source>
</evidence>
<dbReference type="STRING" id="42249.A0A317SX16"/>
<dbReference type="PANTHER" id="PTHR13194:SF19">
    <property type="entry name" value="NAD(P)-BINDING ROSSMANN-FOLD SUPERFAMILY PROTEIN"/>
    <property type="match status" value="1"/>
</dbReference>
<feature type="non-terminal residue" evidence="4">
    <location>
        <position position="177"/>
    </location>
</feature>
<comment type="similarity">
    <text evidence="1">Belongs to the CIA30 family.</text>
</comment>
<keyword evidence="4" id="KW-0830">Ubiquinone</keyword>
<dbReference type="InterPro" id="IPR039131">
    <property type="entry name" value="NDUFAF1"/>
</dbReference>
<proteinExistence type="inferred from homology"/>
<gene>
    <name evidence="4" type="ORF">C7212DRAFT_48325</name>
</gene>
<evidence type="ECO:0000256" key="2">
    <source>
        <dbReference type="SAM" id="MobiDB-lite"/>
    </source>
</evidence>
<name>A0A317SX16_9PEZI</name>
<evidence type="ECO:0000259" key="3">
    <source>
        <dbReference type="Pfam" id="PF08547"/>
    </source>
</evidence>
<dbReference type="InterPro" id="IPR013857">
    <property type="entry name" value="NADH-UbQ_OxRdtase-assoc_prot30"/>
</dbReference>
<evidence type="ECO:0000256" key="1">
    <source>
        <dbReference type="ARBA" id="ARBA00007884"/>
    </source>
</evidence>
<keyword evidence="5" id="KW-1185">Reference proteome</keyword>
<dbReference type="InterPro" id="IPR008979">
    <property type="entry name" value="Galactose-bd-like_sf"/>
</dbReference>
<organism evidence="4 5">
    <name type="scientific">Tuber magnatum</name>
    <name type="common">white Piedmont truffle</name>
    <dbReference type="NCBI Taxonomy" id="42249"/>
    <lineage>
        <taxon>Eukaryota</taxon>
        <taxon>Fungi</taxon>
        <taxon>Dikarya</taxon>
        <taxon>Ascomycota</taxon>
        <taxon>Pezizomycotina</taxon>
        <taxon>Pezizomycetes</taxon>
        <taxon>Pezizales</taxon>
        <taxon>Tuberaceae</taxon>
        <taxon>Tuber</taxon>
    </lineage>
</organism>
<dbReference type="Proteomes" id="UP000246991">
    <property type="component" value="Unassembled WGS sequence"/>
</dbReference>
<dbReference type="EMBL" id="PYWC01000011">
    <property type="protein sequence ID" value="PWW78902.1"/>
    <property type="molecule type" value="Genomic_DNA"/>
</dbReference>
<evidence type="ECO:0000313" key="5">
    <source>
        <dbReference type="Proteomes" id="UP000246991"/>
    </source>
</evidence>
<dbReference type="Pfam" id="PF08547">
    <property type="entry name" value="CIA30"/>
    <property type="match status" value="1"/>
</dbReference>
<protein>
    <submittedName>
        <fullName evidence="4">NADH:ubiquinone oxidoreductase complex I intermediate-associated protein 30</fullName>
    </submittedName>
</protein>
<feature type="region of interest" description="Disordered" evidence="2">
    <location>
        <begin position="1"/>
        <end position="20"/>
    </location>
</feature>
<dbReference type="OrthoDB" id="426386at2759"/>
<accession>A0A317SX16</accession>